<comment type="caution">
    <text evidence="1">The sequence shown here is derived from an EMBL/GenBank/DDBJ whole genome shotgun (WGS) entry which is preliminary data.</text>
</comment>
<evidence type="ECO:0000313" key="1">
    <source>
        <dbReference type="EMBL" id="KAJ1944985.1"/>
    </source>
</evidence>
<keyword evidence="2" id="KW-1185">Reference proteome</keyword>
<proteinExistence type="predicted"/>
<dbReference type="Proteomes" id="UP001150603">
    <property type="component" value="Unassembled WGS sequence"/>
</dbReference>
<organism evidence="1 2">
    <name type="scientific">Linderina macrospora</name>
    <dbReference type="NCBI Taxonomy" id="4868"/>
    <lineage>
        <taxon>Eukaryota</taxon>
        <taxon>Fungi</taxon>
        <taxon>Fungi incertae sedis</taxon>
        <taxon>Zoopagomycota</taxon>
        <taxon>Kickxellomycotina</taxon>
        <taxon>Kickxellomycetes</taxon>
        <taxon>Kickxellales</taxon>
        <taxon>Kickxellaceae</taxon>
        <taxon>Linderina</taxon>
    </lineage>
</organism>
<dbReference type="EMBL" id="JANBPW010001338">
    <property type="protein sequence ID" value="KAJ1944985.1"/>
    <property type="molecule type" value="Genomic_DNA"/>
</dbReference>
<accession>A0ACC1JBA4</accession>
<evidence type="ECO:0000313" key="2">
    <source>
        <dbReference type="Proteomes" id="UP001150603"/>
    </source>
</evidence>
<gene>
    <name evidence="1" type="primary">MBP1</name>
    <name evidence="1" type="ORF">FBU59_002444</name>
</gene>
<sequence>MANRTNSGSSSTSASANHNDGSISSTQVWSAAYAGVEVFQQLYNGTAVMRRRKDSYVNVTQILKCAQYDKPHRTRFLEREIHTGIHEKVQGGYGKYQGTWVPLDRAISLAKQLSVYDALKHVLEYNPAPGEKPPTAPRSLESLRKRKSATLKTSAPSSATKRRASGTLRRYPSSSSLSSILNKPSDQNMHPATPSHAQPPPSHYYTPSNNTAALPPATPNSQQLPSGTPTSGAAMSWRAGPYTPAARRSGNVHNGSLANGPSHLIFMTPETPASNASSVLHQHSSMTPTGGSAAKYQGSFRVSMPDRNDLASPMMHRGPLPVTPSSAGNAYTTPTRALRDISNTYTDTTPVQGYVKGPPLNAKPSSTLDMNGSALMTPPSSTSVRRAGALGNARSMHTMSPTSMQSTATAQSGGSRPPPPPVFGHYPPNASPLGNEIGGMPRLGLPNHSASSSPGRANYHMSTAASMTSRPARSYSGSIGSISLSTPNHSRSASTVSQPQEFFGNSHSHSNSNYSSGCQALPSCEPFESGVMQGNTGLALSATAVLDFLSGLRRHQSLPNVVGMVTGT</sequence>
<reference evidence="1" key="1">
    <citation type="submission" date="2022-07" db="EMBL/GenBank/DDBJ databases">
        <title>Phylogenomic reconstructions and comparative analyses of Kickxellomycotina fungi.</title>
        <authorList>
            <person name="Reynolds N.K."/>
            <person name="Stajich J.E."/>
            <person name="Barry K."/>
            <person name="Grigoriev I.V."/>
            <person name="Crous P."/>
            <person name="Smith M.E."/>
        </authorList>
    </citation>
    <scope>NUCLEOTIDE SEQUENCE</scope>
    <source>
        <strain evidence="1">NRRL 5244</strain>
    </source>
</reference>
<name>A0ACC1JBA4_9FUNG</name>
<protein>
    <submittedName>
        <fullName evidence="1">Transcription factor mbp1</fullName>
    </submittedName>
</protein>